<dbReference type="GO" id="GO:0016020">
    <property type="term" value="C:membrane"/>
    <property type="evidence" value="ECO:0007669"/>
    <property type="project" value="UniProtKB-SubCell"/>
</dbReference>
<dbReference type="PANTHER" id="PTHR10383:SF9">
    <property type="entry name" value="SERINE INCORPORATOR, ISOFORM F"/>
    <property type="match status" value="1"/>
</dbReference>
<evidence type="ECO:0000256" key="1">
    <source>
        <dbReference type="ARBA" id="ARBA00004141"/>
    </source>
</evidence>
<evidence type="ECO:0000256" key="4">
    <source>
        <dbReference type="ARBA" id="ARBA00022989"/>
    </source>
</evidence>
<feature type="transmembrane region" description="Helical" evidence="6">
    <location>
        <begin position="172"/>
        <end position="194"/>
    </location>
</feature>
<feature type="transmembrane region" description="Helical" evidence="6">
    <location>
        <begin position="110"/>
        <end position="132"/>
    </location>
</feature>
<dbReference type="InterPro" id="IPR005016">
    <property type="entry name" value="TDE1/TMS"/>
</dbReference>
<keyword evidence="5 6" id="KW-0472">Membrane</keyword>
<dbReference type="OrthoDB" id="5963193at2759"/>
<dbReference type="Proteomes" id="UP000030762">
    <property type="component" value="Unassembled WGS sequence"/>
</dbReference>
<comment type="similarity">
    <text evidence="2">Belongs to the TDE1 family.</text>
</comment>
<evidence type="ECO:0000256" key="3">
    <source>
        <dbReference type="ARBA" id="ARBA00022692"/>
    </source>
</evidence>
<evidence type="ECO:0000256" key="6">
    <source>
        <dbReference type="SAM" id="Phobius"/>
    </source>
</evidence>
<keyword evidence="8" id="KW-1185">Reference proteome</keyword>
<dbReference type="Pfam" id="PF03348">
    <property type="entry name" value="Serinc"/>
    <property type="match status" value="1"/>
</dbReference>
<dbReference type="AlphaFoldDB" id="T0RZN6"/>
<evidence type="ECO:0000313" key="8">
    <source>
        <dbReference type="Proteomes" id="UP000030762"/>
    </source>
</evidence>
<reference evidence="7 8" key="1">
    <citation type="submission" date="2012-04" db="EMBL/GenBank/DDBJ databases">
        <title>The Genome Sequence of Saprolegnia declina VS20.</title>
        <authorList>
            <consortium name="The Broad Institute Genome Sequencing Platform"/>
            <person name="Russ C."/>
            <person name="Nusbaum C."/>
            <person name="Tyler B."/>
            <person name="van West P."/>
            <person name="Dieguez-Uribeondo J."/>
            <person name="de Bruijn I."/>
            <person name="Tripathy S."/>
            <person name="Jiang R."/>
            <person name="Young S.K."/>
            <person name="Zeng Q."/>
            <person name="Gargeya S."/>
            <person name="Fitzgerald M."/>
            <person name="Haas B."/>
            <person name="Abouelleil A."/>
            <person name="Alvarado L."/>
            <person name="Arachchi H.M."/>
            <person name="Berlin A."/>
            <person name="Chapman S.B."/>
            <person name="Goldberg J."/>
            <person name="Griggs A."/>
            <person name="Gujja S."/>
            <person name="Hansen M."/>
            <person name="Howarth C."/>
            <person name="Imamovic A."/>
            <person name="Larimer J."/>
            <person name="McCowen C."/>
            <person name="Montmayeur A."/>
            <person name="Murphy C."/>
            <person name="Neiman D."/>
            <person name="Pearson M."/>
            <person name="Priest M."/>
            <person name="Roberts A."/>
            <person name="Saif S."/>
            <person name="Shea T."/>
            <person name="Sisk P."/>
            <person name="Sykes S."/>
            <person name="Wortman J."/>
            <person name="Nusbaum C."/>
            <person name="Birren B."/>
        </authorList>
    </citation>
    <scope>NUCLEOTIDE SEQUENCE [LARGE SCALE GENOMIC DNA]</scope>
    <source>
        <strain evidence="7 8">VS20</strain>
    </source>
</reference>
<dbReference type="PANTHER" id="PTHR10383">
    <property type="entry name" value="SERINE INCORPORATOR"/>
    <property type="match status" value="1"/>
</dbReference>
<gene>
    <name evidence="7" type="ORF">SDRG_04975</name>
</gene>
<protein>
    <recommendedName>
        <fullName evidence="9">Serine incorporator</fullName>
    </recommendedName>
</protein>
<dbReference type="eggNOG" id="KOG2592">
    <property type="taxonomic scope" value="Eukaryota"/>
</dbReference>
<dbReference type="InParanoid" id="T0RZN6"/>
<feature type="transmembrane region" description="Helical" evidence="6">
    <location>
        <begin position="50"/>
        <end position="71"/>
    </location>
</feature>
<organism evidence="7 8">
    <name type="scientific">Saprolegnia diclina (strain VS20)</name>
    <dbReference type="NCBI Taxonomy" id="1156394"/>
    <lineage>
        <taxon>Eukaryota</taxon>
        <taxon>Sar</taxon>
        <taxon>Stramenopiles</taxon>
        <taxon>Oomycota</taxon>
        <taxon>Saprolegniomycetes</taxon>
        <taxon>Saprolegniales</taxon>
        <taxon>Saprolegniaceae</taxon>
        <taxon>Saprolegnia</taxon>
    </lineage>
</organism>
<feature type="transmembrane region" description="Helical" evidence="6">
    <location>
        <begin position="320"/>
        <end position="341"/>
    </location>
</feature>
<feature type="transmembrane region" description="Helical" evidence="6">
    <location>
        <begin position="200"/>
        <end position="221"/>
    </location>
</feature>
<comment type="subcellular location">
    <subcellularLocation>
        <location evidence="1">Membrane</location>
        <topology evidence="1">Multi-pass membrane protein</topology>
    </subcellularLocation>
</comment>
<dbReference type="RefSeq" id="XP_008608891.1">
    <property type="nucleotide sequence ID" value="XM_008610669.1"/>
</dbReference>
<dbReference type="EMBL" id="JH767143">
    <property type="protein sequence ID" value="EQC37958.1"/>
    <property type="molecule type" value="Genomic_DNA"/>
</dbReference>
<keyword evidence="3 6" id="KW-0812">Transmembrane</keyword>
<evidence type="ECO:0000256" key="2">
    <source>
        <dbReference type="ARBA" id="ARBA00006665"/>
    </source>
</evidence>
<sequence>MTRVAYTALFFVNAILATALRAFGDGFLKHVWSIDGCDDPADVHCVGNQAVYRTSFAICCFFALMVLLSALSERGHANCCCLWCFQLPCYGALVVISFLIPSAFFEGYAWLARVTSVFFLVLQIVIIIDFMYNVRDYLIDRIDAAEADAESTASLLGTSLPPANRSWIWKGIYLAIVLVCLGGALTGIALMYQYYGDCAIGSSFTTVTLVAILVATGISITEWAGTGLMPPSIVAAYAVFLCYQALASNPNALCNPFSLVEAHAHTNTIASALLGAATITWTSWSTSSSASSALQMHRTDESDLELAKKATASDADTPSWQFHLVMVFGGLYMAMVLTQWGSSHGQEQGAVNMWVQIVSQWMVLLLYVWTLVAPRLFPDRDFSI</sequence>
<proteinExistence type="inferred from homology"/>
<feature type="transmembrane region" description="Helical" evidence="6">
    <location>
        <begin position="353"/>
        <end position="372"/>
    </location>
</feature>
<accession>T0RZN6</accession>
<evidence type="ECO:0000313" key="7">
    <source>
        <dbReference type="EMBL" id="EQC37958.1"/>
    </source>
</evidence>
<evidence type="ECO:0000256" key="5">
    <source>
        <dbReference type="ARBA" id="ARBA00023136"/>
    </source>
</evidence>
<feature type="transmembrane region" description="Helical" evidence="6">
    <location>
        <begin position="83"/>
        <end position="104"/>
    </location>
</feature>
<name>T0RZN6_SAPDV</name>
<dbReference type="VEuPathDB" id="FungiDB:SDRG_04975"/>
<keyword evidence="4 6" id="KW-1133">Transmembrane helix</keyword>
<feature type="transmembrane region" description="Helical" evidence="6">
    <location>
        <begin position="228"/>
        <end position="246"/>
    </location>
</feature>
<evidence type="ECO:0008006" key="9">
    <source>
        <dbReference type="Google" id="ProtNLM"/>
    </source>
</evidence>
<dbReference type="GeneID" id="19945702"/>
<dbReference type="OMA" id="KSPQWWD"/>